<accession>A0AA38P3F7</accession>
<organism evidence="2 3">
    <name type="scientific">Lentinula raphanica</name>
    <dbReference type="NCBI Taxonomy" id="153919"/>
    <lineage>
        <taxon>Eukaryota</taxon>
        <taxon>Fungi</taxon>
        <taxon>Dikarya</taxon>
        <taxon>Basidiomycota</taxon>
        <taxon>Agaricomycotina</taxon>
        <taxon>Agaricomycetes</taxon>
        <taxon>Agaricomycetidae</taxon>
        <taxon>Agaricales</taxon>
        <taxon>Marasmiineae</taxon>
        <taxon>Omphalotaceae</taxon>
        <taxon>Lentinula</taxon>
    </lineage>
</organism>
<dbReference type="EMBL" id="MU806394">
    <property type="protein sequence ID" value="KAJ3835613.1"/>
    <property type="molecule type" value="Genomic_DNA"/>
</dbReference>
<dbReference type="AlphaFoldDB" id="A0AA38P3F7"/>
<feature type="region of interest" description="Disordered" evidence="1">
    <location>
        <begin position="124"/>
        <end position="145"/>
    </location>
</feature>
<gene>
    <name evidence="2" type="ORF">F5878DRAFT_663716</name>
</gene>
<proteinExistence type="predicted"/>
<evidence type="ECO:0000313" key="2">
    <source>
        <dbReference type="EMBL" id="KAJ3835613.1"/>
    </source>
</evidence>
<keyword evidence="3" id="KW-1185">Reference proteome</keyword>
<comment type="caution">
    <text evidence="2">The sequence shown here is derived from an EMBL/GenBank/DDBJ whole genome shotgun (WGS) entry which is preliminary data.</text>
</comment>
<feature type="compositionally biased region" description="Basic residues" evidence="1">
    <location>
        <begin position="188"/>
        <end position="207"/>
    </location>
</feature>
<evidence type="ECO:0000313" key="3">
    <source>
        <dbReference type="Proteomes" id="UP001163846"/>
    </source>
</evidence>
<protein>
    <submittedName>
        <fullName evidence="2">Uncharacterized protein</fullName>
    </submittedName>
</protein>
<reference evidence="2" key="1">
    <citation type="submission" date="2022-08" db="EMBL/GenBank/DDBJ databases">
        <authorList>
            <consortium name="DOE Joint Genome Institute"/>
            <person name="Min B."/>
            <person name="Riley R."/>
            <person name="Sierra-Patev S."/>
            <person name="Naranjo-Ortiz M."/>
            <person name="Looney B."/>
            <person name="Konkel Z."/>
            <person name="Slot J.C."/>
            <person name="Sakamoto Y."/>
            <person name="Steenwyk J.L."/>
            <person name="Rokas A."/>
            <person name="Carro J."/>
            <person name="Camarero S."/>
            <person name="Ferreira P."/>
            <person name="Molpeceres G."/>
            <person name="Ruiz-Duenas F.J."/>
            <person name="Serrano A."/>
            <person name="Henrissat B."/>
            <person name="Drula E."/>
            <person name="Hughes K.W."/>
            <person name="Mata J.L."/>
            <person name="Ishikawa N.K."/>
            <person name="Vargas-Isla R."/>
            <person name="Ushijima S."/>
            <person name="Smith C.A."/>
            <person name="Ahrendt S."/>
            <person name="Andreopoulos W."/>
            <person name="He G."/>
            <person name="Labutti K."/>
            <person name="Lipzen A."/>
            <person name="Ng V."/>
            <person name="Sandor L."/>
            <person name="Barry K."/>
            <person name="Martinez A.T."/>
            <person name="Xiao Y."/>
            <person name="Gibbons J.G."/>
            <person name="Terashima K."/>
            <person name="Hibbett D.S."/>
            <person name="Grigoriev I.V."/>
        </authorList>
    </citation>
    <scope>NUCLEOTIDE SEQUENCE</scope>
    <source>
        <strain evidence="2">TFB9207</strain>
    </source>
</reference>
<name>A0AA38P3F7_9AGAR</name>
<feature type="region of interest" description="Disordered" evidence="1">
    <location>
        <begin position="264"/>
        <end position="290"/>
    </location>
</feature>
<evidence type="ECO:0000256" key="1">
    <source>
        <dbReference type="SAM" id="MobiDB-lite"/>
    </source>
</evidence>
<sequence>MLAYKYLLESSTSISSHNYHYPMQLSPPKNTSQVPNRQLLRSVSLFGDSPSPQPTITPLPPLNTHRIAVSDRAGINQFDPDCYDGQGSGTGVFLSHVFVPPLPSDSTVAHYLKPHPRVLSRMTRTSTPSMLFQDDDSPPPISSRTSMFEVTQPSLSPISSASTIYQSFADLLNSSTAHNSSQIDTHSHASHSSKRPTKTHPPRHRKQTFNPGSYEGKGSGTGIFFSHILVPPLPTHSRIIGHSTTHTAADHDLTLERSQPLYPFYANSPAPLDPSSNPPHTLSPPPQNSALHFLLEYDSDRST</sequence>
<feature type="region of interest" description="Disordered" evidence="1">
    <location>
        <begin position="178"/>
        <end position="216"/>
    </location>
</feature>
<dbReference type="Proteomes" id="UP001163846">
    <property type="component" value="Unassembled WGS sequence"/>
</dbReference>